<dbReference type="Pfam" id="PF11935">
    <property type="entry name" value="SYMPK_PTA1_N"/>
    <property type="match status" value="1"/>
</dbReference>
<dbReference type="Gene3D" id="1.25.10.10">
    <property type="entry name" value="Leucine-rich Repeat Variant"/>
    <property type="match status" value="1"/>
</dbReference>
<dbReference type="PANTHER" id="PTHR47184:SF2">
    <property type="entry name" value="SYMPLEKIN"/>
    <property type="match status" value="1"/>
</dbReference>
<dbReference type="InterPro" id="IPR032460">
    <property type="entry name" value="Symplekin/Pta1_N"/>
</dbReference>
<dbReference type="SUPFAM" id="SSF48371">
    <property type="entry name" value="ARM repeat"/>
    <property type="match status" value="2"/>
</dbReference>
<keyword evidence="5" id="KW-1185">Reference proteome</keyword>
<proteinExistence type="predicted"/>
<dbReference type="Pfam" id="PF12295">
    <property type="entry name" value="Symplekin_C"/>
    <property type="match status" value="1"/>
</dbReference>
<feature type="domain" description="Symplekin C-terminal" evidence="3">
    <location>
        <begin position="1082"/>
        <end position="1259"/>
    </location>
</feature>
<dbReference type="PANTHER" id="PTHR47184">
    <property type="entry name" value="PHOSPHATIDYLINOSITOL 3-AND 4-KINASE FAMILY PROTEIN-RELATED"/>
    <property type="match status" value="1"/>
</dbReference>
<feature type="compositionally biased region" description="Polar residues" evidence="1">
    <location>
        <begin position="630"/>
        <end position="651"/>
    </location>
</feature>
<dbReference type="InterPro" id="IPR011989">
    <property type="entry name" value="ARM-like"/>
</dbReference>
<evidence type="ECO:0000256" key="1">
    <source>
        <dbReference type="SAM" id="MobiDB-lite"/>
    </source>
</evidence>
<dbReference type="STRING" id="337451.A0A443PXV9"/>
<feature type="domain" description="Symplekin/Pta1 N-terminal" evidence="2">
    <location>
        <begin position="101"/>
        <end position="325"/>
    </location>
</feature>
<reference evidence="4 5" key="1">
    <citation type="journal article" date="2019" name="Nat. Plants">
        <title>Stout camphor tree genome fills gaps in understanding of flowering plant genome evolution.</title>
        <authorList>
            <person name="Chaw S.M."/>
            <person name="Liu Y.C."/>
            <person name="Wu Y.W."/>
            <person name="Wang H.Y."/>
            <person name="Lin C.I."/>
            <person name="Wu C.S."/>
            <person name="Ke H.M."/>
            <person name="Chang L.Y."/>
            <person name="Hsu C.Y."/>
            <person name="Yang H.T."/>
            <person name="Sudianto E."/>
            <person name="Hsu M.H."/>
            <person name="Wu K.P."/>
            <person name="Wang L.N."/>
            <person name="Leebens-Mack J.H."/>
            <person name="Tsai I.J."/>
        </authorList>
    </citation>
    <scope>NUCLEOTIDE SEQUENCE [LARGE SCALE GENOMIC DNA]</scope>
    <source>
        <strain evidence="5">cv. Chaw 1501</strain>
        <tissue evidence="4">Young leaves</tissue>
    </source>
</reference>
<dbReference type="EMBL" id="QPKB01000011">
    <property type="protein sequence ID" value="RWR95598.1"/>
    <property type="molecule type" value="Genomic_DNA"/>
</dbReference>
<dbReference type="InterPro" id="IPR022075">
    <property type="entry name" value="Symplekin_C"/>
</dbReference>
<feature type="region of interest" description="Disordered" evidence="1">
    <location>
        <begin position="386"/>
        <end position="407"/>
    </location>
</feature>
<feature type="region of interest" description="Disordered" evidence="1">
    <location>
        <begin position="617"/>
        <end position="657"/>
    </location>
</feature>
<evidence type="ECO:0000259" key="3">
    <source>
        <dbReference type="Pfam" id="PF12295"/>
    </source>
</evidence>
<organism evidence="4 5">
    <name type="scientific">Cinnamomum micranthum f. kanehirae</name>
    <dbReference type="NCBI Taxonomy" id="337451"/>
    <lineage>
        <taxon>Eukaryota</taxon>
        <taxon>Viridiplantae</taxon>
        <taxon>Streptophyta</taxon>
        <taxon>Embryophyta</taxon>
        <taxon>Tracheophyta</taxon>
        <taxon>Spermatophyta</taxon>
        <taxon>Magnoliopsida</taxon>
        <taxon>Magnoliidae</taxon>
        <taxon>Laurales</taxon>
        <taxon>Lauraceae</taxon>
        <taxon>Cinnamomum</taxon>
    </lineage>
</organism>
<sequence>MVGMMVVSSREKASDLINSARFAIEIPSKLKSLRLLKDLLFERDPSLLPEVMPCLVELQTDPASPLRKFLAEMMGEIGLKHMEFIPEIVPVLIYFLKDDTPAVTRQAILSGTYLFRNMLERIAIQGLFSTELNDLLESSCVWLMKFKDAVYPLAFQTGNHGVRLLAVKFVEAMILLYTSDPDGRSQPPHHSSDGNMAGFDISWLRSGHPMLNVRELGMEASQSLGLLLDQLRPPSVKALSNSIIIVFINSLSAIAKKRPAFYGRILPVLLGLDPSFSVIKGVRVPGVHHALKNAFLTCLNCTHLAAAPWRDRLVDALKTLNAGELSLQAVSPVDKDEEVSVQACDAEQIDQGRKRSVVQENSEIIRDDEKCGKRIKTECVSECETNHSVQTNPNLNGDNLSLPGLPASDGDEVTGPVQQLVAMFGALVAQGDKAIGPLEIIFSSISVDLLAEVVMANMRHLPPTRPKDEREEEPILGMGSVSCFVSSSVPVIQPSSFSSDVPSLWSTFPLIASLLNVQPSAFQDASKLQQLHLKDEQQLLTSTDTSQLCSSTNDATAATVCAGDPDPGISPISPGKENDVPSFPSEMNDEEILDSEIPGLHSRVHVDDMQHALDVAHLSSADTRTKEEPSTSSGGTISMDFQPSGSTSTCRSEAHSPNVAVTDSTLTALSTSVGLPSQYLLPKMSVPIVDLTDEQKDHMQKLAFVRIIEGYKQIAVAGGSHFRFSLLAHLGVEYPLELDGWGLLQKHILSEFSNHEGHEFTLRVLYRLFGEAEQDKDFFSSTNATSVYETFLLTVAETLRDSFPASDKSLSRLLGEVPYLPNKAFKLLECLCSPGSEKKPDKESPSGDRVTQGLSAVWSLILQRPSIRDVCLKIALQSAVHPLEEVRMKAIRLVANKLYPMPCIAQQIETFANEMLLSVVNNCHNLEGIDVEESAAVAQKDTNIEGLSSGGQPTASLTTVEASCDAQQPSSAQSSPSSAILEAQRCMSLYFALCTKKHSLLRQIFVIYKSIPKSVKQVVHRQIPILVRTIGSSSELFGIISDPPTGSETLLMQVLHTLTDGTVPSPELISTVRRLYDSKLKDVEILIPVLSFLSKDEVLPIFPQLVSLPLDKFQVALARMLQGSSHTGPALTPAEVLIAIHGIDLERDGIPLKKVTDACSACFEQRQVFTQQVLAKALNQLVEQIPLPLLFMRTVIQAVGVFPALVDFIMEILSRLVSKQIWKYPKLWVGFLKCALQTKPQSFHVLLQLPAAQLENALHRSLALKAPLIAHASQPNIRSALPRSTLVVLGLAQESSQTGGQAQATPTAESGNSGPDAATEVVQESAVAS</sequence>
<evidence type="ECO:0000259" key="2">
    <source>
        <dbReference type="Pfam" id="PF11935"/>
    </source>
</evidence>
<evidence type="ECO:0000313" key="4">
    <source>
        <dbReference type="EMBL" id="RWR95598.1"/>
    </source>
</evidence>
<feature type="compositionally biased region" description="Polar residues" evidence="1">
    <location>
        <begin position="1296"/>
        <end position="1313"/>
    </location>
</feature>
<gene>
    <name evidence="4" type="ORF">CKAN_02495000</name>
</gene>
<dbReference type="InterPro" id="IPR016024">
    <property type="entry name" value="ARM-type_fold"/>
</dbReference>
<dbReference type="Proteomes" id="UP000283530">
    <property type="component" value="Unassembled WGS sequence"/>
</dbReference>
<comment type="caution">
    <text evidence="4">The sequence shown here is derived from an EMBL/GenBank/DDBJ whole genome shotgun (WGS) entry which is preliminary data.</text>
</comment>
<evidence type="ECO:0000313" key="5">
    <source>
        <dbReference type="Proteomes" id="UP000283530"/>
    </source>
</evidence>
<name>A0A443PXV9_9MAGN</name>
<feature type="compositionally biased region" description="Polar residues" evidence="1">
    <location>
        <begin position="386"/>
        <end position="399"/>
    </location>
</feature>
<accession>A0A443PXV9</accession>
<protein>
    <submittedName>
        <fullName evidence="4">Symplekin isoform X1</fullName>
    </submittedName>
</protein>
<feature type="region of interest" description="Disordered" evidence="1">
    <location>
        <begin position="1296"/>
        <end position="1329"/>
    </location>
</feature>
<dbReference type="OrthoDB" id="331600at2759"/>